<name>C2G1Z5_SPHSI</name>
<reference evidence="1 2" key="1">
    <citation type="submission" date="2009-01" db="EMBL/GenBank/DDBJ databases">
        <authorList>
            <person name="Qin X."/>
            <person name="Bachman B."/>
            <person name="Battles P."/>
            <person name="Bell A."/>
            <person name="Bess C."/>
            <person name="Bickham C."/>
            <person name="Chaboub L."/>
            <person name="Chen D."/>
            <person name="Coyle M."/>
            <person name="Deiros D.R."/>
            <person name="Dinh H."/>
            <person name="Forbes L."/>
            <person name="Fowler G."/>
            <person name="Francisco L."/>
            <person name="Fu Q."/>
            <person name="Gubbala S."/>
            <person name="Hale W."/>
            <person name="Han Y."/>
            <person name="Hemphill L."/>
            <person name="Highlander S.K."/>
            <person name="Hirani K."/>
            <person name="Hogues M."/>
            <person name="Jackson L."/>
            <person name="Jakkamsetti A."/>
            <person name="Javaid M."/>
            <person name="Jiang H."/>
            <person name="Korchina V."/>
            <person name="Kovar C."/>
            <person name="Lara F."/>
            <person name="Lee S."/>
            <person name="Mata R."/>
            <person name="Mathew T."/>
            <person name="Moen C."/>
            <person name="Morales K."/>
            <person name="Munidasa M."/>
            <person name="Nazareth L."/>
            <person name="Ngo R."/>
            <person name="Nguyen L."/>
            <person name="Okwuonu G."/>
            <person name="Ongeri F."/>
            <person name="Patil S."/>
            <person name="Petrosino J."/>
            <person name="Pham C."/>
            <person name="Pham P."/>
            <person name="Pu L.-L."/>
            <person name="Puazo M."/>
            <person name="Raj R."/>
            <person name="Reid J."/>
            <person name="Rouhana J."/>
            <person name="Saada N."/>
            <person name="Shang Y."/>
            <person name="Simmons D."/>
            <person name="Thornton R."/>
            <person name="Warren J."/>
            <person name="Weissenberger G."/>
            <person name="Zhang J."/>
            <person name="Zhang L."/>
            <person name="Zhou C."/>
            <person name="Zhu D."/>
            <person name="Muzny D."/>
            <person name="Worley K."/>
            <person name="Gibbs R."/>
        </authorList>
    </citation>
    <scope>NUCLEOTIDE SEQUENCE [LARGE SCALE GENOMIC DNA]</scope>
    <source>
        <strain evidence="1 2">ATCC 33300</strain>
    </source>
</reference>
<organism evidence="1 2">
    <name type="scientific">Sphingobacterium spiritivorum ATCC 33300</name>
    <dbReference type="NCBI Taxonomy" id="525372"/>
    <lineage>
        <taxon>Bacteria</taxon>
        <taxon>Pseudomonadati</taxon>
        <taxon>Bacteroidota</taxon>
        <taxon>Sphingobacteriia</taxon>
        <taxon>Sphingobacteriales</taxon>
        <taxon>Sphingobacteriaceae</taxon>
        <taxon>Sphingobacterium</taxon>
    </lineage>
</organism>
<proteinExistence type="predicted"/>
<dbReference type="EMBL" id="ACHB01000086">
    <property type="protein sequence ID" value="EEI90685.1"/>
    <property type="molecule type" value="Genomic_DNA"/>
</dbReference>
<accession>C2G1Z5</accession>
<comment type="caution">
    <text evidence="1">The sequence shown here is derived from an EMBL/GenBank/DDBJ whole genome shotgun (WGS) entry which is preliminary data.</text>
</comment>
<gene>
    <name evidence="1" type="ORF">HMPREF0765_3601</name>
</gene>
<evidence type="ECO:0000313" key="1">
    <source>
        <dbReference type="EMBL" id="EEI90685.1"/>
    </source>
</evidence>
<protein>
    <submittedName>
        <fullName evidence="1">Uncharacterized protein</fullName>
    </submittedName>
</protein>
<evidence type="ECO:0000313" key="2">
    <source>
        <dbReference type="Proteomes" id="UP000006241"/>
    </source>
</evidence>
<dbReference type="HOGENOM" id="CLU_170394_0_0_10"/>
<sequence>MLKNRVEEYIEKAVVDLAIDQPALGQLRVSNELKKQGILISPGGVRSIWMRHDLQTFKLRLKALEAKSAQEGIVLTEAQLIALEKAKEKKGTWRNRNVSSWIFRSSGHLLCWKY</sequence>
<dbReference type="AlphaFoldDB" id="C2G1Z5"/>
<dbReference type="Proteomes" id="UP000006241">
    <property type="component" value="Unassembled WGS sequence"/>
</dbReference>